<proteinExistence type="predicted"/>
<keyword evidence="1" id="KW-1133">Transmembrane helix</keyword>
<evidence type="ECO:0000313" key="3">
    <source>
        <dbReference type="Proteomes" id="UP000646911"/>
    </source>
</evidence>
<evidence type="ECO:0000313" key="2">
    <source>
        <dbReference type="EMBL" id="MBC3907067.1"/>
    </source>
</evidence>
<name>A0ABR6Z7A4_9BURK</name>
<accession>A0ABR6Z7A4</accession>
<dbReference type="RefSeq" id="WP_186952270.1">
    <property type="nucleotide sequence ID" value="NZ_JACOFX010000002.1"/>
</dbReference>
<feature type="transmembrane region" description="Helical" evidence="1">
    <location>
        <begin position="104"/>
        <end position="125"/>
    </location>
</feature>
<feature type="transmembrane region" description="Helical" evidence="1">
    <location>
        <begin position="137"/>
        <end position="157"/>
    </location>
</feature>
<comment type="caution">
    <text evidence="2">The sequence shown here is derived from an EMBL/GenBank/DDBJ whole genome shotgun (WGS) entry which is preliminary data.</text>
</comment>
<dbReference type="Proteomes" id="UP000646911">
    <property type="component" value="Unassembled WGS sequence"/>
</dbReference>
<evidence type="ECO:0000256" key="1">
    <source>
        <dbReference type="SAM" id="Phobius"/>
    </source>
</evidence>
<organism evidence="2 3">
    <name type="scientific">Undibacterium umbellatum</name>
    <dbReference type="NCBI Taxonomy" id="2762300"/>
    <lineage>
        <taxon>Bacteria</taxon>
        <taxon>Pseudomonadati</taxon>
        <taxon>Pseudomonadota</taxon>
        <taxon>Betaproteobacteria</taxon>
        <taxon>Burkholderiales</taxon>
        <taxon>Oxalobacteraceae</taxon>
        <taxon>Undibacterium</taxon>
    </lineage>
</organism>
<sequence length="181" mass="20895">MKKAAPTVHQIELRISELSALFNSMDPTPFHHRDLDRDAVDFLENWALEFSQESHFSIIVHIDKLPPVDPSPLVSEAIRNYFHYKSMLAKRSLRLLLLEGRTSLLIGIGFLALCLFGADLLAAYASNTFLRMLKESLLIGGWVAMWRPMQIFLYDWWPIVRKRKIYHNLGHAKVHVLQAKS</sequence>
<protein>
    <submittedName>
        <fullName evidence="2">Uncharacterized protein</fullName>
    </submittedName>
</protein>
<gene>
    <name evidence="2" type="ORF">H8L47_05785</name>
</gene>
<dbReference type="EMBL" id="JACOFX010000002">
    <property type="protein sequence ID" value="MBC3907067.1"/>
    <property type="molecule type" value="Genomic_DNA"/>
</dbReference>
<keyword evidence="1" id="KW-0472">Membrane</keyword>
<keyword evidence="1" id="KW-0812">Transmembrane</keyword>
<reference evidence="2 3" key="1">
    <citation type="submission" date="2020-08" db="EMBL/GenBank/DDBJ databases">
        <title>Novel species isolated from subtropical streams in China.</title>
        <authorList>
            <person name="Lu H."/>
        </authorList>
    </citation>
    <scope>NUCLEOTIDE SEQUENCE [LARGE SCALE GENOMIC DNA]</scope>
    <source>
        <strain evidence="2 3">NL8W</strain>
    </source>
</reference>
<keyword evidence="3" id="KW-1185">Reference proteome</keyword>